<dbReference type="Proteomes" id="UP000318331">
    <property type="component" value="Unassembled WGS sequence"/>
</dbReference>
<proteinExistence type="predicted"/>
<name>A0A543HSU5_9MICO</name>
<organism evidence="1 2">
    <name type="scientific">Klugiella xanthotipulae</name>
    <dbReference type="NCBI Taxonomy" id="244735"/>
    <lineage>
        <taxon>Bacteria</taxon>
        <taxon>Bacillati</taxon>
        <taxon>Actinomycetota</taxon>
        <taxon>Actinomycetes</taxon>
        <taxon>Micrococcales</taxon>
        <taxon>Microbacteriaceae</taxon>
        <taxon>Klugiella</taxon>
    </lineage>
</organism>
<comment type="caution">
    <text evidence="1">The sequence shown here is derived from an EMBL/GenBank/DDBJ whole genome shotgun (WGS) entry which is preliminary data.</text>
</comment>
<reference evidence="1 2" key="1">
    <citation type="submission" date="2019-06" db="EMBL/GenBank/DDBJ databases">
        <title>Sequencing the genomes of 1000 actinobacteria strains.</title>
        <authorList>
            <person name="Klenk H.-P."/>
        </authorList>
    </citation>
    <scope>NUCLEOTIDE SEQUENCE [LARGE SCALE GENOMIC DNA]</scope>
    <source>
        <strain evidence="1 2">DSM 18031</strain>
    </source>
</reference>
<sequence length="60" mass="6693">MARISLFFGRVALSLVAVCRLLRSVLCIPDVMYAHIVSRAHNPGRRTRNNENGVADDRLA</sequence>
<dbReference type="EMBL" id="VFPN01000003">
    <property type="protein sequence ID" value="TQM61334.1"/>
    <property type="molecule type" value="Genomic_DNA"/>
</dbReference>
<keyword evidence="2" id="KW-1185">Reference proteome</keyword>
<gene>
    <name evidence="1" type="ORF">FB466_2284</name>
</gene>
<protein>
    <submittedName>
        <fullName evidence="1">Uncharacterized protein</fullName>
    </submittedName>
</protein>
<dbReference type="AlphaFoldDB" id="A0A543HSU5"/>
<evidence type="ECO:0000313" key="2">
    <source>
        <dbReference type="Proteomes" id="UP000318331"/>
    </source>
</evidence>
<evidence type="ECO:0000313" key="1">
    <source>
        <dbReference type="EMBL" id="TQM61334.1"/>
    </source>
</evidence>
<accession>A0A543HSU5</accession>